<dbReference type="Gene3D" id="1.10.8.1080">
    <property type="match status" value="1"/>
</dbReference>
<dbReference type="InterPro" id="IPR005486">
    <property type="entry name" value="Glucokinase_regulatory_CS"/>
</dbReference>
<evidence type="ECO:0000256" key="4">
    <source>
        <dbReference type="ARBA" id="ARBA00051747"/>
    </source>
</evidence>
<comment type="function">
    <text evidence="12">Specifically catalyzes the cleavage of the D-lactyl ether substituent of MurNAc 6-phosphate, producing GlcNAc 6-phosphate and D-lactate.</text>
</comment>
<feature type="domain" description="SIS" evidence="13">
    <location>
        <begin position="54"/>
        <end position="217"/>
    </location>
</feature>
<dbReference type="NCBIfam" id="NF009222">
    <property type="entry name" value="PRK12570.1"/>
    <property type="match status" value="1"/>
</dbReference>
<proteinExistence type="inferred from homology"/>
<accession>A0A268HGN6</accession>
<dbReference type="PROSITE" id="PS01272">
    <property type="entry name" value="GCKR"/>
    <property type="match status" value="1"/>
</dbReference>
<evidence type="ECO:0000256" key="11">
    <source>
        <dbReference type="ARBA" id="ARBA00084049"/>
    </source>
</evidence>
<evidence type="ECO:0000256" key="5">
    <source>
        <dbReference type="ARBA" id="ARBA00060595"/>
    </source>
</evidence>
<evidence type="ECO:0000256" key="3">
    <source>
        <dbReference type="ARBA" id="ARBA00023277"/>
    </source>
</evidence>
<dbReference type="HAMAP" id="MF_00068">
    <property type="entry name" value="MurQ"/>
    <property type="match status" value="1"/>
</dbReference>
<comment type="miscellaneous">
    <text evidence="12">A lyase-type mechanism (elimination/hydration) is suggested for the cleavage of the lactyl ether bond of MurNAc 6-phosphate, with the formation of an alpha,beta-unsaturated aldehyde intermediate with (E)-stereochemistry, followed by the syn addition of water to give product.</text>
</comment>
<dbReference type="EMBL" id="NPBH01000010">
    <property type="protein sequence ID" value="PAE09037.1"/>
    <property type="molecule type" value="Genomic_DNA"/>
</dbReference>
<keyword evidence="3 12" id="KW-0119">Carbohydrate metabolism</keyword>
<dbReference type="GO" id="GO:0046348">
    <property type="term" value="P:amino sugar catabolic process"/>
    <property type="evidence" value="ECO:0007669"/>
    <property type="project" value="InterPro"/>
</dbReference>
<dbReference type="CDD" id="cd05007">
    <property type="entry name" value="SIS_Etherase"/>
    <property type="match status" value="1"/>
</dbReference>
<dbReference type="FunFam" id="1.10.8.1080:FF:000001">
    <property type="entry name" value="N-acetylmuramic acid 6-phosphate etherase"/>
    <property type="match status" value="1"/>
</dbReference>
<dbReference type="Proteomes" id="UP000216475">
    <property type="component" value="Unassembled WGS sequence"/>
</dbReference>
<dbReference type="GO" id="GO:0097173">
    <property type="term" value="P:N-acetylmuramic acid catabolic process"/>
    <property type="evidence" value="ECO:0007669"/>
    <property type="project" value="UniProtKB-UniPathway"/>
</dbReference>
<dbReference type="SUPFAM" id="SSF53697">
    <property type="entry name" value="SIS domain"/>
    <property type="match status" value="1"/>
</dbReference>
<feature type="active site" evidence="12">
    <location>
        <position position="113"/>
    </location>
</feature>
<comment type="subunit">
    <text evidence="1 12">Homodimer.</text>
</comment>
<gene>
    <name evidence="12 14" type="primary">murQ</name>
    <name evidence="14" type="ORF">CHI12_01700</name>
</gene>
<organism evidence="14 15">
    <name type="scientific">Terribacillus saccharophilus</name>
    <dbReference type="NCBI Taxonomy" id="361277"/>
    <lineage>
        <taxon>Bacteria</taxon>
        <taxon>Bacillati</taxon>
        <taxon>Bacillota</taxon>
        <taxon>Bacilli</taxon>
        <taxon>Bacillales</taxon>
        <taxon>Bacillaceae</taxon>
        <taxon>Terribacillus</taxon>
    </lineage>
</organism>
<keyword evidence="2 12" id="KW-0456">Lyase</keyword>
<dbReference type="AlphaFoldDB" id="A0A268HGN6"/>
<dbReference type="InterPro" id="IPR001347">
    <property type="entry name" value="SIS_dom"/>
</dbReference>
<comment type="pathway">
    <text evidence="5">Amino-sugar metabolism; 1,6-anhydro-N-acetylmuramate degradation.</text>
</comment>
<dbReference type="InterPro" id="IPR005488">
    <property type="entry name" value="Etherase_MurQ"/>
</dbReference>
<dbReference type="PANTHER" id="PTHR10088">
    <property type="entry name" value="GLUCOKINASE REGULATORY PROTEIN"/>
    <property type="match status" value="1"/>
</dbReference>
<dbReference type="EC" id="4.2.1.126" evidence="8 12"/>
<comment type="pathway">
    <text evidence="6">Cell wall biogenesis.</text>
</comment>
<dbReference type="FunFam" id="3.40.50.10490:FF:000014">
    <property type="entry name" value="N-acetylmuramic acid 6-phosphate etherase"/>
    <property type="match status" value="1"/>
</dbReference>
<dbReference type="PANTHER" id="PTHR10088:SF4">
    <property type="entry name" value="GLUCOKINASE REGULATORY PROTEIN"/>
    <property type="match status" value="1"/>
</dbReference>
<dbReference type="GO" id="GO:0016835">
    <property type="term" value="F:carbon-oxygen lyase activity"/>
    <property type="evidence" value="ECO:0007669"/>
    <property type="project" value="UniProtKB-UniRule"/>
</dbReference>
<dbReference type="NCBIfam" id="TIGR00274">
    <property type="entry name" value="N-acetylmuramic acid 6-phosphate etherase"/>
    <property type="match status" value="1"/>
</dbReference>
<evidence type="ECO:0000259" key="13">
    <source>
        <dbReference type="PROSITE" id="PS51464"/>
    </source>
</evidence>
<comment type="similarity">
    <text evidence="7 12">Belongs to the GCKR-like family. MurNAc-6-P etherase subfamily.</text>
</comment>
<dbReference type="GO" id="GO:0097367">
    <property type="term" value="F:carbohydrate derivative binding"/>
    <property type="evidence" value="ECO:0007669"/>
    <property type="project" value="InterPro"/>
</dbReference>
<evidence type="ECO:0000256" key="12">
    <source>
        <dbReference type="HAMAP-Rule" id="MF_00068"/>
    </source>
</evidence>
<evidence type="ECO:0000256" key="6">
    <source>
        <dbReference type="ARBA" id="ARBA00060672"/>
    </source>
</evidence>
<dbReference type="NCBIfam" id="NF003915">
    <property type="entry name" value="PRK05441.1"/>
    <property type="match status" value="1"/>
</dbReference>
<dbReference type="GO" id="GO:0009254">
    <property type="term" value="P:peptidoglycan turnover"/>
    <property type="evidence" value="ECO:0007669"/>
    <property type="project" value="TreeGrafter"/>
</dbReference>
<sequence>MLDKLTTEKRNESTMKLDQLTTKEVLQLMNKEDRTVPDAVEAALPEIEAAVEQVIATFQAGGRLIYTGAGTSGRLGILDAVECPPTFSTPHDMVQGLLAGGMSAFRKAKEGAEDNPELGAKELQDIGLTAKDTVIGIAASGRTPYVIGALDYAAAVGAATVSVACNKEAAISKHAKISIEVETGPEILTGSTRLKAGTAQKLVLNMISTASMVGVGKVYKNLMVDVKPTNDKLQERAKRIIMEATGANYDAAEKVFKQADGQVKTAIVMLLLDITKEEAETKLQHAEGFVRSAIKA</sequence>
<dbReference type="Pfam" id="PF22645">
    <property type="entry name" value="GKRP_SIS_N"/>
    <property type="match status" value="1"/>
</dbReference>
<protein>
    <recommendedName>
        <fullName evidence="9 12">N-acetylmuramic acid 6-phosphate etherase</fullName>
        <shortName evidence="12">MurNAc-6-P etherase</shortName>
        <ecNumber evidence="8 12">4.2.1.126</ecNumber>
    </recommendedName>
    <alternativeName>
        <fullName evidence="11 12">N-acetylmuramic acid 6-phosphate hydrolase</fullName>
    </alternativeName>
    <alternativeName>
        <fullName evidence="10 12">N-acetylmuramic acid 6-phosphate lyase</fullName>
    </alternativeName>
</protein>
<evidence type="ECO:0000256" key="1">
    <source>
        <dbReference type="ARBA" id="ARBA00011738"/>
    </source>
</evidence>
<evidence type="ECO:0000313" key="14">
    <source>
        <dbReference type="EMBL" id="PAE09037.1"/>
    </source>
</evidence>
<dbReference type="GO" id="GO:0016803">
    <property type="term" value="F:ether hydrolase activity"/>
    <property type="evidence" value="ECO:0007669"/>
    <property type="project" value="TreeGrafter"/>
</dbReference>
<dbReference type="RefSeq" id="WP_095268451.1">
    <property type="nucleotide sequence ID" value="NZ_JBIVTN010000002.1"/>
</dbReference>
<evidence type="ECO:0000256" key="10">
    <source>
        <dbReference type="ARBA" id="ARBA00077905"/>
    </source>
</evidence>
<dbReference type="InterPro" id="IPR040190">
    <property type="entry name" value="MURQ/GCKR"/>
</dbReference>
<dbReference type="Gene3D" id="3.40.50.10490">
    <property type="entry name" value="Glucose-6-phosphate isomerase like protein, domain 1"/>
    <property type="match status" value="1"/>
</dbReference>
<comment type="pathway">
    <text evidence="12">Amino-sugar metabolism; N-acetylmuramate degradation.</text>
</comment>
<evidence type="ECO:0000256" key="8">
    <source>
        <dbReference type="ARBA" id="ARBA00067056"/>
    </source>
</evidence>
<evidence type="ECO:0000256" key="9">
    <source>
        <dbReference type="ARBA" id="ARBA00070061"/>
    </source>
</evidence>
<comment type="caution">
    <text evidence="14">The sequence shown here is derived from an EMBL/GenBank/DDBJ whole genome shotgun (WGS) entry which is preliminary data.</text>
</comment>
<feature type="active site" description="Proton donor" evidence="12">
    <location>
        <position position="82"/>
    </location>
</feature>
<dbReference type="UniPathway" id="UPA00342"/>
<dbReference type="InterPro" id="IPR046348">
    <property type="entry name" value="SIS_dom_sf"/>
</dbReference>
<dbReference type="PROSITE" id="PS51464">
    <property type="entry name" value="SIS"/>
    <property type="match status" value="1"/>
</dbReference>
<evidence type="ECO:0000313" key="15">
    <source>
        <dbReference type="Proteomes" id="UP000216475"/>
    </source>
</evidence>
<evidence type="ECO:0000256" key="7">
    <source>
        <dbReference type="ARBA" id="ARBA00061234"/>
    </source>
</evidence>
<reference evidence="14 15" key="1">
    <citation type="submission" date="2017-07" db="EMBL/GenBank/DDBJ databases">
        <title>Isolation and whole genome analysis of endospore-forming bacteria from heroin.</title>
        <authorList>
            <person name="Kalinowski J."/>
            <person name="Ahrens B."/>
            <person name="Al-Dilaimi A."/>
            <person name="Winkler A."/>
            <person name="Wibberg D."/>
            <person name="Schleenbecker U."/>
            <person name="Ruckert C."/>
            <person name="Wolfel R."/>
            <person name="Grass G."/>
        </authorList>
    </citation>
    <scope>NUCLEOTIDE SEQUENCE [LARGE SCALE GENOMIC DNA]</scope>
    <source>
        <strain evidence="14 15">7509</strain>
    </source>
</reference>
<comment type="catalytic activity">
    <reaction evidence="4 12">
        <text>N-acetyl-D-muramate 6-phosphate + H2O = N-acetyl-D-glucosamine 6-phosphate + (R)-lactate</text>
        <dbReference type="Rhea" id="RHEA:26410"/>
        <dbReference type="ChEBI" id="CHEBI:15377"/>
        <dbReference type="ChEBI" id="CHEBI:16004"/>
        <dbReference type="ChEBI" id="CHEBI:57513"/>
        <dbReference type="ChEBI" id="CHEBI:58722"/>
        <dbReference type="EC" id="4.2.1.126"/>
    </reaction>
</comment>
<evidence type="ECO:0000256" key="2">
    <source>
        <dbReference type="ARBA" id="ARBA00023239"/>
    </source>
</evidence>
<name>A0A268HGN6_9BACI</name>